<proteinExistence type="predicted"/>
<sequence length="122" mass="13369">MKVILQLNGDFLEAYGKDAEAITMALGTVLVTRDGVQMTGIPVHSADDSIAALRAAGLKPCFVERDDALKAVWRRTHADFKGTVDGKLVVMVFRDIAVLVPLDDLRPDEIARLYPREELCSA</sequence>
<dbReference type="RefSeq" id="WP_337106300.1">
    <property type="nucleotide sequence ID" value="NZ_JAPYKS010000007.1"/>
</dbReference>
<keyword evidence="3" id="KW-1185">Reference proteome</keyword>
<gene>
    <name evidence="2" type="ORF">O7A60_11230</name>
</gene>
<protein>
    <recommendedName>
        <fullName evidence="1">DNA mismatch repair protein MutS-like N-terminal domain-containing protein</fullName>
    </recommendedName>
</protein>
<dbReference type="Gene3D" id="3.40.1170.10">
    <property type="entry name" value="DNA repair protein MutS, domain I"/>
    <property type="match status" value="1"/>
</dbReference>
<dbReference type="InterPro" id="IPR016151">
    <property type="entry name" value="DNA_mismatch_repair_MutS_N"/>
</dbReference>
<dbReference type="SUPFAM" id="SSF55271">
    <property type="entry name" value="DNA repair protein MutS, domain I"/>
    <property type="match status" value="1"/>
</dbReference>
<dbReference type="EMBL" id="JAPYKS010000007">
    <property type="protein sequence ID" value="MEI9409337.1"/>
    <property type="molecule type" value="Genomic_DNA"/>
</dbReference>
<reference evidence="2 3" key="1">
    <citation type="submission" date="2022-12" db="EMBL/GenBank/DDBJ databases">
        <authorList>
            <person name="Muema E."/>
        </authorList>
    </citation>
    <scope>NUCLEOTIDE SEQUENCE [LARGE SCALE GENOMIC DNA]</scope>
    <source>
        <strain evidence="3">1326</strain>
    </source>
</reference>
<dbReference type="Proteomes" id="UP001387293">
    <property type="component" value="Unassembled WGS sequence"/>
</dbReference>
<accession>A0ABU8KV81</accession>
<evidence type="ECO:0000313" key="3">
    <source>
        <dbReference type="Proteomes" id="UP001387293"/>
    </source>
</evidence>
<organism evidence="2 3">
    <name type="scientific">Mesorhizobium salmacidum</name>
    <dbReference type="NCBI Taxonomy" id="3015171"/>
    <lineage>
        <taxon>Bacteria</taxon>
        <taxon>Pseudomonadati</taxon>
        <taxon>Pseudomonadota</taxon>
        <taxon>Alphaproteobacteria</taxon>
        <taxon>Hyphomicrobiales</taxon>
        <taxon>Phyllobacteriaceae</taxon>
        <taxon>Mesorhizobium</taxon>
    </lineage>
</organism>
<dbReference type="InterPro" id="IPR007695">
    <property type="entry name" value="DNA_mismatch_repair_MutS-lik_N"/>
</dbReference>
<comment type="caution">
    <text evidence="2">The sequence shown here is derived from an EMBL/GenBank/DDBJ whole genome shotgun (WGS) entry which is preliminary data.</text>
</comment>
<evidence type="ECO:0000313" key="2">
    <source>
        <dbReference type="EMBL" id="MEI9409337.1"/>
    </source>
</evidence>
<dbReference type="Pfam" id="PF01624">
    <property type="entry name" value="MutS_I"/>
    <property type="match status" value="1"/>
</dbReference>
<evidence type="ECO:0000259" key="1">
    <source>
        <dbReference type="Pfam" id="PF01624"/>
    </source>
</evidence>
<name>A0ABU8KV81_9HYPH</name>
<feature type="domain" description="DNA mismatch repair protein MutS-like N-terminal" evidence="1">
    <location>
        <begin position="3"/>
        <end position="66"/>
    </location>
</feature>